<keyword evidence="8" id="KW-0812">Transmembrane</keyword>
<dbReference type="PROSITE" id="PS50111">
    <property type="entry name" value="CHEMOTAXIS_TRANSDUC_2"/>
    <property type="match status" value="1"/>
</dbReference>
<dbReference type="InterPro" id="IPR004089">
    <property type="entry name" value="MCPsignal_dom"/>
</dbReference>
<evidence type="ECO:0000256" key="6">
    <source>
        <dbReference type="SAM" id="Coils"/>
    </source>
</evidence>
<proteinExistence type="inferred from homology"/>
<evidence type="ECO:0000256" key="4">
    <source>
        <dbReference type="ARBA" id="ARBA00029447"/>
    </source>
</evidence>
<reference evidence="12 13" key="1">
    <citation type="submission" date="2017-02" db="EMBL/GenBank/DDBJ databases">
        <authorList>
            <person name="Jeong S."/>
        </authorList>
    </citation>
    <scope>NUCLEOTIDE SEQUENCE [LARGE SCALE GENOMIC DNA]</scope>
    <source>
        <strain evidence="12 13">RMAR6-6</strain>
    </source>
</reference>
<comment type="similarity">
    <text evidence="4">Belongs to the methyl-accepting chemotaxis (MCP) protein family.</text>
</comment>
<dbReference type="PROSITE" id="PS50192">
    <property type="entry name" value="T_SNARE"/>
    <property type="match status" value="1"/>
</dbReference>
<dbReference type="InterPro" id="IPR000727">
    <property type="entry name" value="T_SNARE_dom"/>
</dbReference>
<dbReference type="PANTHER" id="PTHR32089">
    <property type="entry name" value="METHYL-ACCEPTING CHEMOTAXIS PROTEIN MCPB"/>
    <property type="match status" value="1"/>
</dbReference>
<dbReference type="SMART" id="SM00283">
    <property type="entry name" value="MA"/>
    <property type="match status" value="1"/>
</dbReference>
<keyword evidence="8" id="KW-1133">Transmembrane helix</keyword>
<evidence type="ECO:0000256" key="3">
    <source>
        <dbReference type="ARBA" id="ARBA00023224"/>
    </source>
</evidence>
<dbReference type="InterPro" id="IPR004090">
    <property type="entry name" value="Chemotax_Me-accpt_rcpt"/>
</dbReference>
<dbReference type="PROSITE" id="PS50885">
    <property type="entry name" value="HAMP"/>
    <property type="match status" value="1"/>
</dbReference>
<feature type="transmembrane region" description="Helical" evidence="8">
    <location>
        <begin position="285"/>
        <end position="304"/>
    </location>
</feature>
<feature type="domain" description="HAMP" evidence="11">
    <location>
        <begin position="305"/>
        <end position="358"/>
    </location>
</feature>
<evidence type="ECO:0000256" key="5">
    <source>
        <dbReference type="PROSITE-ProRule" id="PRU00284"/>
    </source>
</evidence>
<keyword evidence="2" id="KW-1003">Cell membrane</keyword>
<feature type="region of interest" description="Disordered" evidence="7">
    <location>
        <begin position="404"/>
        <end position="425"/>
    </location>
</feature>
<evidence type="ECO:0000256" key="7">
    <source>
        <dbReference type="SAM" id="MobiDB-lite"/>
    </source>
</evidence>
<evidence type="ECO:0000256" key="2">
    <source>
        <dbReference type="ARBA" id="ARBA00022519"/>
    </source>
</evidence>
<feature type="domain" description="Methyl-accepting transducer" evidence="9">
    <location>
        <begin position="399"/>
        <end position="635"/>
    </location>
</feature>
<dbReference type="Pfam" id="PF00015">
    <property type="entry name" value="MCPsignal"/>
    <property type="match status" value="1"/>
</dbReference>
<comment type="subcellular location">
    <subcellularLocation>
        <location evidence="1">Cell inner membrane</location>
        <topology evidence="1">Multi-pass membrane protein</topology>
    </subcellularLocation>
</comment>
<dbReference type="SUPFAM" id="SSF58104">
    <property type="entry name" value="Methyl-accepting chemotaxis protein (MCP) signaling domain"/>
    <property type="match status" value="1"/>
</dbReference>
<dbReference type="SMART" id="SM01358">
    <property type="entry name" value="HBM"/>
    <property type="match status" value="1"/>
</dbReference>
<dbReference type="Gene3D" id="1.10.287.950">
    <property type="entry name" value="Methyl-accepting chemotaxis protein"/>
    <property type="match status" value="1"/>
</dbReference>
<feature type="transmembrane region" description="Helical" evidence="8">
    <location>
        <begin position="12"/>
        <end position="34"/>
    </location>
</feature>
<dbReference type="InterPro" id="IPR032255">
    <property type="entry name" value="HBM"/>
</dbReference>
<keyword evidence="8" id="KW-0472">Membrane</keyword>
<dbReference type="EMBL" id="CP019630">
    <property type="protein sequence ID" value="AQQ04482.1"/>
    <property type="molecule type" value="Genomic_DNA"/>
</dbReference>
<evidence type="ECO:0000259" key="11">
    <source>
        <dbReference type="PROSITE" id="PS50885"/>
    </source>
</evidence>
<organism evidence="12 13">
    <name type="scientific">Roseibium algicola</name>
    <dbReference type="NCBI Taxonomy" id="2857014"/>
    <lineage>
        <taxon>Bacteria</taxon>
        <taxon>Pseudomonadati</taxon>
        <taxon>Pseudomonadota</taxon>
        <taxon>Alphaproteobacteria</taxon>
        <taxon>Hyphomicrobiales</taxon>
        <taxon>Stappiaceae</taxon>
        <taxon>Roseibium</taxon>
    </lineage>
</organism>
<name>A0ABM6I2L4_9HYPH</name>
<feature type="domain" description="T-SNARE coiled-coil homology" evidence="10">
    <location>
        <begin position="551"/>
        <end position="613"/>
    </location>
</feature>
<gene>
    <name evidence="12" type="ORF">B0E33_13555</name>
</gene>
<evidence type="ECO:0000313" key="12">
    <source>
        <dbReference type="EMBL" id="AQQ04482.1"/>
    </source>
</evidence>
<sequence length="655" mass="69530">MMKFFADLPIAVRVGALSAIAVVAIGVLLGTALYSQQIVSHEIDNLAEYSQMDFKVSQVQAHAQNMQRSQKDFLLNKDLAFVEEYKAEFEKAQSNLNDVDTKPQSASIKNNIAKLRDVLDQHKAKFDALTSELTRMGLDESTGLQGSLRTAVHDVESKLDAANLDALTVKMLMMRRHEKDFMLRGDEKYIGRIGERRAEFADLLPKSGLPDAEQAEIGKLLDTYQASFQAYAELSLKIAADLAEIEAIYAQVAPEWAVMSEAAYAGKLAAGETLDTAQAFSKTTFLTVSAIALVLSIGLGWLIGRSITRPVKTLTGTMGTLAGGSIDIDVQYTDRKSEIGSMARAVEVFRANAVRTRELEAEQKEQAARNAAEQKRMMMELADSFESSVGEIVQAVSSSSSQLESSASSMSATAEQTQQQSSNVAAAAEQASANVQTVASAAEELSSTVSEISRQVAQSSNVAATATAEAKKTNDQVQGLAEAASRIGEVVKLISDIAEQTNLLALNATIEAARAGEAGKGFAVVASEVKELASQTTKATEEISQQISGVQSATRDAVSAIDGITKTIFEINEIAGGIAAAVEEQGAATTEIARNVHEASTGTRDVTRNISSVSEAATQSGHAAEELQAASGTLASNARALQAEVDGFLARVRAG</sequence>
<dbReference type="PANTHER" id="PTHR32089:SF112">
    <property type="entry name" value="LYSOZYME-LIKE PROTEIN-RELATED"/>
    <property type="match status" value="1"/>
</dbReference>
<feature type="coiled-coil region" evidence="6">
    <location>
        <begin position="82"/>
        <end position="132"/>
    </location>
</feature>
<dbReference type="Gene3D" id="6.10.340.10">
    <property type="match status" value="1"/>
</dbReference>
<dbReference type="Pfam" id="PF00672">
    <property type="entry name" value="HAMP"/>
    <property type="match status" value="1"/>
</dbReference>
<keyword evidence="6" id="KW-0175">Coiled coil</keyword>
<keyword evidence="2" id="KW-0997">Cell inner membrane</keyword>
<evidence type="ECO:0000259" key="10">
    <source>
        <dbReference type="PROSITE" id="PS50192"/>
    </source>
</evidence>
<dbReference type="SMART" id="SM00304">
    <property type="entry name" value="HAMP"/>
    <property type="match status" value="1"/>
</dbReference>
<protein>
    <submittedName>
        <fullName evidence="12">Chemotaxis protein</fullName>
    </submittedName>
</protein>
<evidence type="ECO:0000313" key="13">
    <source>
        <dbReference type="Proteomes" id="UP000188174"/>
    </source>
</evidence>
<dbReference type="Proteomes" id="UP000188174">
    <property type="component" value="Chromosome"/>
</dbReference>
<keyword evidence="3 5" id="KW-0807">Transducer</keyword>
<dbReference type="InterPro" id="IPR003660">
    <property type="entry name" value="HAMP_dom"/>
</dbReference>
<accession>A0ABM6I2L4</accession>
<evidence type="ECO:0000256" key="8">
    <source>
        <dbReference type="SAM" id="Phobius"/>
    </source>
</evidence>
<dbReference type="PRINTS" id="PR00260">
    <property type="entry name" value="CHEMTRNSDUCR"/>
</dbReference>
<evidence type="ECO:0000259" key="9">
    <source>
        <dbReference type="PROSITE" id="PS50111"/>
    </source>
</evidence>
<keyword evidence="13" id="KW-1185">Reference proteome</keyword>
<evidence type="ECO:0000256" key="1">
    <source>
        <dbReference type="ARBA" id="ARBA00004429"/>
    </source>
</evidence>